<dbReference type="EMBL" id="FJOG01000047">
    <property type="protein sequence ID" value="CZR67811.1"/>
    <property type="molecule type" value="Genomic_DNA"/>
</dbReference>
<dbReference type="InterPro" id="IPR001792">
    <property type="entry name" value="Acylphosphatase-like_dom"/>
</dbReference>
<keyword evidence="1" id="KW-0378">Hydrolase</keyword>
<dbReference type="InterPro" id="IPR017968">
    <property type="entry name" value="Acylphosphatase_CS"/>
</dbReference>
<evidence type="ECO:0000256" key="1">
    <source>
        <dbReference type="PROSITE-ProRule" id="PRU00520"/>
    </source>
</evidence>
<feature type="domain" description="Acylphosphatase-like" evidence="3">
    <location>
        <begin position="5"/>
        <end position="92"/>
    </location>
</feature>
<dbReference type="PROSITE" id="PS51160">
    <property type="entry name" value="ACYLPHOSPHATASE_3"/>
    <property type="match status" value="1"/>
</dbReference>
<keyword evidence="5" id="KW-1185">Reference proteome</keyword>
<dbReference type="Pfam" id="PF00708">
    <property type="entry name" value="Acylphosphatase"/>
    <property type="match status" value="1"/>
</dbReference>
<dbReference type="InterPro" id="IPR020456">
    <property type="entry name" value="Acylphosphatase"/>
</dbReference>
<evidence type="ECO:0000256" key="2">
    <source>
        <dbReference type="RuleBase" id="RU004168"/>
    </source>
</evidence>
<sequence>MMTKRISFLIHGEVQGVGFRYYTRKKAVSYGLTGWVRNTANRKVEGEAQGEDDVLSKFMKDVGKGPTHSHVVKVEKKELDVIDGETNFEVRR</sequence>
<name>A0A1L7XRX5_9HELO</name>
<dbReference type="AlphaFoldDB" id="A0A1L7XRX5"/>
<evidence type="ECO:0000313" key="5">
    <source>
        <dbReference type="Proteomes" id="UP000184330"/>
    </source>
</evidence>
<comment type="catalytic activity">
    <reaction evidence="1">
        <text>an acyl phosphate + H2O = a carboxylate + phosphate + H(+)</text>
        <dbReference type="Rhea" id="RHEA:14965"/>
        <dbReference type="ChEBI" id="CHEBI:15377"/>
        <dbReference type="ChEBI" id="CHEBI:15378"/>
        <dbReference type="ChEBI" id="CHEBI:29067"/>
        <dbReference type="ChEBI" id="CHEBI:43474"/>
        <dbReference type="ChEBI" id="CHEBI:59918"/>
        <dbReference type="EC" id="3.6.1.7"/>
    </reaction>
</comment>
<comment type="similarity">
    <text evidence="2">Belongs to the acylphosphatase family.</text>
</comment>
<dbReference type="Proteomes" id="UP000184330">
    <property type="component" value="Unassembled WGS sequence"/>
</dbReference>
<dbReference type="SUPFAM" id="SSF54975">
    <property type="entry name" value="Acylphosphatase/BLUF domain-like"/>
    <property type="match status" value="1"/>
</dbReference>
<feature type="active site" evidence="1">
    <location>
        <position position="20"/>
    </location>
</feature>
<accession>A0A1L7XRX5</accession>
<dbReference type="GO" id="GO:0003998">
    <property type="term" value="F:acylphosphatase activity"/>
    <property type="evidence" value="ECO:0007669"/>
    <property type="project" value="UniProtKB-EC"/>
</dbReference>
<dbReference type="PROSITE" id="PS00150">
    <property type="entry name" value="ACYLPHOSPHATASE_1"/>
    <property type="match status" value="1"/>
</dbReference>
<dbReference type="PRINTS" id="PR00112">
    <property type="entry name" value="ACYLPHPHTASE"/>
</dbReference>
<proteinExistence type="inferred from homology"/>
<gene>
    <name evidence="4" type="ORF">PAC_17710</name>
</gene>
<dbReference type="PANTHER" id="PTHR47268:SF4">
    <property type="entry name" value="ACYLPHOSPHATASE"/>
    <property type="match status" value="1"/>
</dbReference>
<protein>
    <recommendedName>
        <fullName evidence="1">acylphosphatase</fullName>
        <ecNumber evidence="1">3.6.1.7</ecNumber>
    </recommendedName>
</protein>
<dbReference type="Gene3D" id="3.30.70.100">
    <property type="match status" value="1"/>
</dbReference>
<dbReference type="PANTHER" id="PTHR47268">
    <property type="entry name" value="ACYLPHOSPHATASE"/>
    <property type="match status" value="1"/>
</dbReference>
<organism evidence="4 5">
    <name type="scientific">Phialocephala subalpina</name>
    <dbReference type="NCBI Taxonomy" id="576137"/>
    <lineage>
        <taxon>Eukaryota</taxon>
        <taxon>Fungi</taxon>
        <taxon>Dikarya</taxon>
        <taxon>Ascomycota</taxon>
        <taxon>Pezizomycotina</taxon>
        <taxon>Leotiomycetes</taxon>
        <taxon>Helotiales</taxon>
        <taxon>Mollisiaceae</taxon>
        <taxon>Phialocephala</taxon>
        <taxon>Phialocephala fortinii species complex</taxon>
    </lineage>
</organism>
<evidence type="ECO:0000259" key="3">
    <source>
        <dbReference type="PROSITE" id="PS51160"/>
    </source>
</evidence>
<dbReference type="OrthoDB" id="7961613at2759"/>
<dbReference type="EC" id="3.6.1.7" evidence="1"/>
<reference evidence="4 5" key="1">
    <citation type="submission" date="2016-03" db="EMBL/GenBank/DDBJ databases">
        <authorList>
            <person name="Ploux O."/>
        </authorList>
    </citation>
    <scope>NUCLEOTIDE SEQUENCE [LARGE SCALE GENOMIC DNA]</scope>
    <source>
        <strain evidence="4 5">UAMH 11012</strain>
    </source>
</reference>
<evidence type="ECO:0000313" key="4">
    <source>
        <dbReference type="EMBL" id="CZR67811.1"/>
    </source>
</evidence>
<feature type="active site" evidence="1">
    <location>
        <position position="38"/>
    </location>
</feature>
<dbReference type="STRING" id="576137.A0A1L7XRX5"/>
<dbReference type="InterPro" id="IPR036046">
    <property type="entry name" value="Acylphosphatase-like_dom_sf"/>
</dbReference>